<keyword evidence="2" id="KW-1185">Reference proteome</keyword>
<protein>
    <submittedName>
        <fullName evidence="1">Uncharacterized protein</fullName>
    </submittedName>
</protein>
<accession>A0ABV8Q3U9</accession>
<evidence type="ECO:0000313" key="1">
    <source>
        <dbReference type="EMBL" id="MFC4242627.1"/>
    </source>
</evidence>
<reference evidence="2" key="1">
    <citation type="journal article" date="2019" name="Int. J. Syst. Evol. Microbiol.">
        <title>The Global Catalogue of Microorganisms (GCM) 10K type strain sequencing project: providing services to taxonomists for standard genome sequencing and annotation.</title>
        <authorList>
            <consortium name="The Broad Institute Genomics Platform"/>
            <consortium name="The Broad Institute Genome Sequencing Center for Infectious Disease"/>
            <person name="Wu L."/>
            <person name="Ma J."/>
        </authorList>
    </citation>
    <scope>NUCLEOTIDE SEQUENCE [LARGE SCALE GENOMIC DNA]</scope>
    <source>
        <strain evidence="2">CGMCC 1.10363</strain>
    </source>
</reference>
<comment type="caution">
    <text evidence="1">The sequence shown here is derived from an EMBL/GenBank/DDBJ whole genome shotgun (WGS) entry which is preliminary data.</text>
</comment>
<organism evidence="1 2">
    <name type="scientific">Gryllotalpicola reticulitermitis</name>
    <dbReference type="NCBI Taxonomy" id="1184153"/>
    <lineage>
        <taxon>Bacteria</taxon>
        <taxon>Bacillati</taxon>
        <taxon>Actinomycetota</taxon>
        <taxon>Actinomycetes</taxon>
        <taxon>Micrococcales</taxon>
        <taxon>Microbacteriaceae</taxon>
        <taxon>Gryllotalpicola</taxon>
    </lineage>
</organism>
<evidence type="ECO:0000313" key="2">
    <source>
        <dbReference type="Proteomes" id="UP001595900"/>
    </source>
</evidence>
<gene>
    <name evidence="1" type="ORF">ACFOYW_04515</name>
</gene>
<sequence length="141" mass="16269">MSPEHWALTTDRSAFQDPAQRHRAALRHEIDIAVEWGRQEEPHDETGWWVPWARERIVTEVCDVWWRGAPIDRVILARVGGRALLPLPLPAHVELLVSEWEVRVARLAHDLEGLGGFEELLNYTDIQLIAEWPAEMLDASR</sequence>
<name>A0ABV8Q3U9_9MICO</name>
<dbReference type="RefSeq" id="WP_390227496.1">
    <property type="nucleotide sequence ID" value="NZ_JBHSCN010000003.1"/>
</dbReference>
<dbReference type="EMBL" id="JBHSCN010000003">
    <property type="protein sequence ID" value="MFC4242627.1"/>
    <property type="molecule type" value="Genomic_DNA"/>
</dbReference>
<proteinExistence type="predicted"/>
<dbReference type="Proteomes" id="UP001595900">
    <property type="component" value="Unassembled WGS sequence"/>
</dbReference>